<feature type="chain" id="PRO_5008898602" description="Hydrophobin" evidence="1">
    <location>
        <begin position="23"/>
        <end position="99"/>
    </location>
</feature>
<reference evidence="2 3" key="1">
    <citation type="journal article" date="2016" name="Nat. Commun.">
        <title>Extremotolerant tardigrade genome and improved radiotolerance of human cultured cells by tardigrade-unique protein.</title>
        <authorList>
            <person name="Hashimoto T."/>
            <person name="Horikawa D.D."/>
            <person name="Saito Y."/>
            <person name="Kuwahara H."/>
            <person name="Kozuka-Hata H."/>
            <person name="Shin-I T."/>
            <person name="Minakuchi Y."/>
            <person name="Ohishi K."/>
            <person name="Motoyama A."/>
            <person name="Aizu T."/>
            <person name="Enomoto A."/>
            <person name="Kondo K."/>
            <person name="Tanaka S."/>
            <person name="Hara Y."/>
            <person name="Koshikawa S."/>
            <person name="Sagara H."/>
            <person name="Miura T."/>
            <person name="Yokobori S."/>
            <person name="Miyagawa K."/>
            <person name="Suzuki Y."/>
            <person name="Kubo T."/>
            <person name="Oyama M."/>
            <person name="Kohara Y."/>
            <person name="Fujiyama A."/>
            <person name="Arakawa K."/>
            <person name="Katayama T."/>
            <person name="Toyoda A."/>
            <person name="Kunieda T."/>
        </authorList>
    </citation>
    <scope>NUCLEOTIDE SEQUENCE [LARGE SCALE GENOMIC DNA]</scope>
    <source>
        <strain evidence="2 3">YOKOZUNA-1</strain>
    </source>
</reference>
<gene>
    <name evidence="2" type="primary">RvY_12768-1</name>
    <name evidence="2" type="synonym">RvY_12768.1</name>
    <name evidence="2" type="ORF">RvY_12768</name>
</gene>
<keyword evidence="3" id="KW-1185">Reference proteome</keyword>
<protein>
    <recommendedName>
        <fullName evidence="4">Hydrophobin</fullName>
    </recommendedName>
</protein>
<keyword evidence="1" id="KW-0732">Signal</keyword>
<dbReference type="EMBL" id="BDGG01000008">
    <property type="protein sequence ID" value="GAV02171.1"/>
    <property type="molecule type" value="Genomic_DNA"/>
</dbReference>
<evidence type="ECO:0008006" key="4">
    <source>
        <dbReference type="Google" id="ProtNLM"/>
    </source>
</evidence>
<evidence type="ECO:0000313" key="3">
    <source>
        <dbReference type="Proteomes" id="UP000186922"/>
    </source>
</evidence>
<dbReference type="AlphaFoldDB" id="A0A1D1VML7"/>
<dbReference type="Proteomes" id="UP000186922">
    <property type="component" value="Unassembled WGS sequence"/>
</dbReference>
<feature type="signal peptide" evidence="1">
    <location>
        <begin position="1"/>
        <end position="22"/>
    </location>
</feature>
<sequence>MQSSALFLCAVLAAILVAGSWGMECNTVLSCPSVIDKVGNAITGSDNQKTMCCRKGALELPYCCDALEYAKYAMGINSAESTKVVMGTTMGAILIARLL</sequence>
<evidence type="ECO:0000256" key="1">
    <source>
        <dbReference type="SAM" id="SignalP"/>
    </source>
</evidence>
<accession>A0A1D1VML7</accession>
<comment type="caution">
    <text evidence="2">The sequence shown here is derived from an EMBL/GenBank/DDBJ whole genome shotgun (WGS) entry which is preliminary data.</text>
</comment>
<organism evidence="2 3">
    <name type="scientific">Ramazzottius varieornatus</name>
    <name type="common">Water bear</name>
    <name type="synonym">Tardigrade</name>
    <dbReference type="NCBI Taxonomy" id="947166"/>
    <lineage>
        <taxon>Eukaryota</taxon>
        <taxon>Metazoa</taxon>
        <taxon>Ecdysozoa</taxon>
        <taxon>Tardigrada</taxon>
        <taxon>Eutardigrada</taxon>
        <taxon>Parachela</taxon>
        <taxon>Hypsibioidea</taxon>
        <taxon>Ramazzottiidae</taxon>
        <taxon>Ramazzottius</taxon>
    </lineage>
</organism>
<evidence type="ECO:0000313" key="2">
    <source>
        <dbReference type="EMBL" id="GAV02171.1"/>
    </source>
</evidence>
<proteinExistence type="predicted"/>
<name>A0A1D1VML7_RAMVA</name>